<reference evidence="1 2" key="1">
    <citation type="submission" date="2019-05" db="EMBL/GenBank/DDBJ databases">
        <title>Genome sequence of Cellulomonas hominis strain CS1.</title>
        <authorList>
            <person name="Belmont J."/>
            <person name="Maclea K.S."/>
        </authorList>
    </citation>
    <scope>NUCLEOTIDE SEQUENCE [LARGE SCALE GENOMIC DNA]</scope>
    <source>
        <strain evidence="1 2">CS1</strain>
    </source>
</reference>
<dbReference type="AlphaFoldDB" id="A0A7Z8NSQ9"/>
<protein>
    <submittedName>
        <fullName evidence="1">Thioredoxin family protein</fullName>
    </submittedName>
</protein>
<comment type="caution">
    <text evidence="1">The sequence shown here is derived from an EMBL/GenBank/DDBJ whole genome shotgun (WGS) entry which is preliminary data.</text>
</comment>
<gene>
    <name evidence="1" type="ORF">FA014_04540</name>
</gene>
<organism evidence="1 2">
    <name type="scientific">Cellulomonas hominis</name>
    <dbReference type="NCBI Taxonomy" id="156981"/>
    <lineage>
        <taxon>Bacteria</taxon>
        <taxon>Bacillati</taxon>
        <taxon>Actinomycetota</taxon>
        <taxon>Actinomycetes</taxon>
        <taxon>Micrococcales</taxon>
        <taxon>Cellulomonadaceae</taxon>
        <taxon>Cellulomonas</taxon>
    </lineage>
</organism>
<accession>A0A7Z8NSQ9</accession>
<proteinExistence type="predicted"/>
<dbReference type="InterPro" id="IPR036249">
    <property type="entry name" value="Thioredoxin-like_sf"/>
</dbReference>
<dbReference type="RefSeq" id="WP_154728517.1">
    <property type="nucleotide sequence ID" value="NZ_SZYE01000019.1"/>
</dbReference>
<dbReference type="SUPFAM" id="SSF52833">
    <property type="entry name" value="Thioredoxin-like"/>
    <property type="match status" value="1"/>
</dbReference>
<evidence type="ECO:0000313" key="2">
    <source>
        <dbReference type="Proteomes" id="UP000308121"/>
    </source>
</evidence>
<dbReference type="EMBL" id="SZYE01000019">
    <property type="protein sequence ID" value="TKR26672.1"/>
    <property type="molecule type" value="Genomic_DNA"/>
</dbReference>
<dbReference type="CDD" id="cd02947">
    <property type="entry name" value="TRX_family"/>
    <property type="match status" value="1"/>
</dbReference>
<dbReference type="Gene3D" id="3.40.30.10">
    <property type="entry name" value="Glutaredoxin"/>
    <property type="match status" value="1"/>
</dbReference>
<sequence length="144" mass="14686">MGLRVLLVLGVLAVALVAGLLWRSRNGRFVAAPAGPRAVDRLTAADLGAPLGAGATFLQLSSAACAPCRSTAAVLTALAGERPGVAHVEVPAEDRLDLVRRFAVLRTPTVLVLDGTGAVRGRLSGATTRQQALDALDRCPATAA</sequence>
<dbReference type="Proteomes" id="UP000308121">
    <property type="component" value="Unassembled WGS sequence"/>
</dbReference>
<evidence type="ECO:0000313" key="1">
    <source>
        <dbReference type="EMBL" id="TKR26672.1"/>
    </source>
</evidence>
<name>A0A7Z8NSQ9_9CELL</name>
<dbReference type="OrthoDB" id="1495530at2"/>